<organism evidence="1 2">
    <name type="scientific">Dallia pectoralis</name>
    <name type="common">Alaska blackfish</name>
    <dbReference type="NCBI Taxonomy" id="75939"/>
    <lineage>
        <taxon>Eukaryota</taxon>
        <taxon>Metazoa</taxon>
        <taxon>Chordata</taxon>
        <taxon>Craniata</taxon>
        <taxon>Vertebrata</taxon>
        <taxon>Euteleostomi</taxon>
        <taxon>Actinopterygii</taxon>
        <taxon>Neopterygii</taxon>
        <taxon>Teleostei</taxon>
        <taxon>Protacanthopterygii</taxon>
        <taxon>Esociformes</taxon>
        <taxon>Umbridae</taxon>
        <taxon>Dallia</taxon>
    </lineage>
</organism>
<accession>A0ACC2GLN4</accession>
<dbReference type="Proteomes" id="UP001157502">
    <property type="component" value="Chromosome 11"/>
</dbReference>
<evidence type="ECO:0000313" key="2">
    <source>
        <dbReference type="Proteomes" id="UP001157502"/>
    </source>
</evidence>
<dbReference type="EMBL" id="CM055738">
    <property type="protein sequence ID" value="KAJ8004556.1"/>
    <property type="molecule type" value="Genomic_DNA"/>
</dbReference>
<reference evidence="1" key="1">
    <citation type="submission" date="2021-05" db="EMBL/GenBank/DDBJ databases">
        <authorList>
            <person name="Pan Q."/>
            <person name="Jouanno E."/>
            <person name="Zahm M."/>
            <person name="Klopp C."/>
            <person name="Cabau C."/>
            <person name="Louis A."/>
            <person name="Berthelot C."/>
            <person name="Parey E."/>
            <person name="Roest Crollius H."/>
            <person name="Montfort J."/>
            <person name="Robinson-Rechavi M."/>
            <person name="Bouchez O."/>
            <person name="Lampietro C."/>
            <person name="Lopez Roques C."/>
            <person name="Donnadieu C."/>
            <person name="Postlethwait J."/>
            <person name="Bobe J."/>
            <person name="Dillon D."/>
            <person name="Chandos A."/>
            <person name="von Hippel F."/>
            <person name="Guiguen Y."/>
        </authorList>
    </citation>
    <scope>NUCLEOTIDE SEQUENCE</scope>
    <source>
        <strain evidence="1">YG-Jan2019</strain>
    </source>
</reference>
<comment type="caution">
    <text evidence="1">The sequence shown here is derived from an EMBL/GenBank/DDBJ whole genome shotgun (WGS) entry which is preliminary data.</text>
</comment>
<evidence type="ECO:0000313" key="1">
    <source>
        <dbReference type="EMBL" id="KAJ8004556.1"/>
    </source>
</evidence>
<protein>
    <submittedName>
        <fullName evidence="1">Uncharacterized protein</fullName>
    </submittedName>
</protein>
<gene>
    <name evidence="1" type="ORF">DPEC_G00137500</name>
</gene>
<sequence length="173" mass="18849">MVCVRLTDTALRHANDIKSGFVTTTVTTTFPTCLGLKKTGLQRSWSGFGWGFGLGLWPGMGCRESLVQSEQVRGGKDAQRMSCLLAGVKCVLSTRDTKMDVRAQRSYICDELEQVSESLVLQVQAIHVPSGCHRGRITRQSRREFGVRLCGRRSVGGSSELKSCKPAHGDTAG</sequence>
<name>A0ACC2GLN4_DALPE</name>
<keyword evidence="2" id="KW-1185">Reference proteome</keyword>
<proteinExistence type="predicted"/>